<dbReference type="Pfam" id="PF00892">
    <property type="entry name" value="EamA"/>
    <property type="match status" value="2"/>
</dbReference>
<keyword evidence="3" id="KW-1003">Cell membrane</keyword>
<evidence type="ECO:0000256" key="3">
    <source>
        <dbReference type="ARBA" id="ARBA00022475"/>
    </source>
</evidence>
<evidence type="ECO:0000256" key="1">
    <source>
        <dbReference type="ARBA" id="ARBA00004651"/>
    </source>
</evidence>
<feature type="region of interest" description="Disordered" evidence="7">
    <location>
        <begin position="342"/>
        <end position="376"/>
    </location>
</feature>
<protein>
    <submittedName>
        <fullName evidence="10">Drug/Metabolite transporter superfamily</fullName>
    </submittedName>
</protein>
<dbReference type="EMBL" id="CP001326">
    <property type="protein sequence ID" value="ACO63971.1"/>
    <property type="molecule type" value="Genomic_DNA"/>
</dbReference>
<dbReference type="Gene3D" id="1.10.3730.20">
    <property type="match status" value="1"/>
</dbReference>
<dbReference type="InterPro" id="IPR051258">
    <property type="entry name" value="Diverse_Substrate_Transporter"/>
</dbReference>
<dbReference type="RefSeq" id="XP_002502713.1">
    <property type="nucleotide sequence ID" value="XM_002502667.1"/>
</dbReference>
<evidence type="ECO:0000313" key="11">
    <source>
        <dbReference type="Proteomes" id="UP000002009"/>
    </source>
</evidence>
<feature type="transmembrane region" description="Helical" evidence="8">
    <location>
        <begin position="113"/>
        <end position="132"/>
    </location>
</feature>
<feature type="transmembrane region" description="Helical" evidence="8">
    <location>
        <begin position="47"/>
        <end position="70"/>
    </location>
</feature>
<feature type="transmembrane region" description="Helical" evidence="8">
    <location>
        <begin position="217"/>
        <end position="238"/>
    </location>
</feature>
<feature type="domain" description="EamA" evidence="9">
    <location>
        <begin position="218"/>
        <end position="325"/>
    </location>
</feature>
<dbReference type="Proteomes" id="UP000002009">
    <property type="component" value="Chromosome 5"/>
</dbReference>
<evidence type="ECO:0000256" key="2">
    <source>
        <dbReference type="ARBA" id="ARBA00007635"/>
    </source>
</evidence>
<feature type="transmembrane region" description="Helical" evidence="8">
    <location>
        <begin position="139"/>
        <end position="156"/>
    </location>
</feature>
<feature type="transmembrane region" description="Helical" evidence="8">
    <location>
        <begin position="308"/>
        <end position="327"/>
    </location>
</feature>
<dbReference type="GeneID" id="8243629"/>
<keyword evidence="11" id="KW-1185">Reference proteome</keyword>
<evidence type="ECO:0000313" key="10">
    <source>
        <dbReference type="EMBL" id="ACO63971.1"/>
    </source>
</evidence>
<accession>C1E7F6</accession>
<comment type="subcellular location">
    <subcellularLocation>
        <location evidence="1">Cell membrane</location>
        <topology evidence="1">Multi-pass membrane protein</topology>
    </subcellularLocation>
</comment>
<comment type="similarity">
    <text evidence="2">Belongs to the drug/metabolite transporter (DMT) superfamily. Plant drug/metabolite exporter (P-DME) (TC 2.A.7.4) family.</text>
</comment>
<dbReference type="PANTHER" id="PTHR42920">
    <property type="entry name" value="OS03G0707200 PROTEIN-RELATED"/>
    <property type="match status" value="1"/>
</dbReference>
<feature type="transmembrane region" description="Helical" evidence="8">
    <location>
        <begin position="168"/>
        <end position="188"/>
    </location>
</feature>
<dbReference type="InterPro" id="IPR037185">
    <property type="entry name" value="EmrE-like"/>
</dbReference>
<evidence type="ECO:0000259" key="9">
    <source>
        <dbReference type="Pfam" id="PF00892"/>
    </source>
</evidence>
<dbReference type="OMA" id="PVMIKYP"/>
<keyword evidence="5 8" id="KW-1133">Transmembrane helix</keyword>
<dbReference type="InParanoid" id="C1E7F6"/>
<feature type="transmembrane region" description="Helical" evidence="8">
    <location>
        <begin position="82"/>
        <end position="101"/>
    </location>
</feature>
<name>C1E7F6_MICCC</name>
<dbReference type="KEGG" id="mis:MICPUN_58986"/>
<feature type="transmembrane region" description="Helical" evidence="8">
    <location>
        <begin position="281"/>
        <end position="302"/>
    </location>
</feature>
<dbReference type="GO" id="GO:0005886">
    <property type="term" value="C:plasma membrane"/>
    <property type="evidence" value="ECO:0007669"/>
    <property type="project" value="UniProtKB-SubCell"/>
</dbReference>
<evidence type="ECO:0000256" key="4">
    <source>
        <dbReference type="ARBA" id="ARBA00022692"/>
    </source>
</evidence>
<evidence type="ECO:0000256" key="8">
    <source>
        <dbReference type="SAM" id="Phobius"/>
    </source>
</evidence>
<gene>
    <name evidence="10" type="ORF">MICPUN_58986</name>
</gene>
<feature type="domain" description="EamA" evidence="9">
    <location>
        <begin position="24"/>
        <end position="152"/>
    </location>
</feature>
<evidence type="ECO:0000256" key="5">
    <source>
        <dbReference type="ARBA" id="ARBA00022989"/>
    </source>
</evidence>
<dbReference type="InterPro" id="IPR000620">
    <property type="entry name" value="EamA_dom"/>
</dbReference>
<reference evidence="10 11" key="1">
    <citation type="journal article" date="2009" name="Science">
        <title>Green evolution and dynamic adaptations revealed by genomes of the marine picoeukaryotes Micromonas.</title>
        <authorList>
            <person name="Worden A.Z."/>
            <person name="Lee J.H."/>
            <person name="Mock T."/>
            <person name="Rouze P."/>
            <person name="Simmons M.P."/>
            <person name="Aerts A.L."/>
            <person name="Allen A.E."/>
            <person name="Cuvelier M.L."/>
            <person name="Derelle E."/>
            <person name="Everett M.V."/>
            <person name="Foulon E."/>
            <person name="Grimwood J."/>
            <person name="Gundlach H."/>
            <person name="Henrissat B."/>
            <person name="Napoli C."/>
            <person name="McDonald S.M."/>
            <person name="Parker M.S."/>
            <person name="Rombauts S."/>
            <person name="Salamov A."/>
            <person name="Von Dassow P."/>
            <person name="Badger J.H."/>
            <person name="Coutinho P.M."/>
            <person name="Demir E."/>
            <person name="Dubchak I."/>
            <person name="Gentemann C."/>
            <person name="Eikrem W."/>
            <person name="Gready J.E."/>
            <person name="John U."/>
            <person name="Lanier W."/>
            <person name="Lindquist E.A."/>
            <person name="Lucas S."/>
            <person name="Mayer K.F."/>
            <person name="Moreau H."/>
            <person name="Not F."/>
            <person name="Otillar R."/>
            <person name="Panaud O."/>
            <person name="Pangilinan J."/>
            <person name="Paulsen I."/>
            <person name="Piegu B."/>
            <person name="Poliakov A."/>
            <person name="Robbens S."/>
            <person name="Schmutz J."/>
            <person name="Toulza E."/>
            <person name="Wyss T."/>
            <person name="Zelensky A."/>
            <person name="Zhou K."/>
            <person name="Armbrust E.V."/>
            <person name="Bhattacharya D."/>
            <person name="Goodenough U.W."/>
            <person name="Van de Peer Y."/>
            <person name="Grigoriev I.V."/>
        </authorList>
    </citation>
    <scope>NUCLEOTIDE SEQUENCE [LARGE SCALE GENOMIC DNA]</scope>
    <source>
        <strain evidence="11">RCC299 / NOUM17</strain>
    </source>
</reference>
<dbReference type="AlphaFoldDB" id="C1E7F6"/>
<evidence type="ECO:0000256" key="6">
    <source>
        <dbReference type="ARBA" id="ARBA00023136"/>
    </source>
</evidence>
<keyword evidence="4 8" id="KW-0812">Transmembrane</keyword>
<dbReference type="SUPFAM" id="SSF103481">
    <property type="entry name" value="Multidrug resistance efflux transporter EmrE"/>
    <property type="match status" value="2"/>
</dbReference>
<organism evidence="10 11">
    <name type="scientific">Micromonas commoda (strain RCC299 / NOUM17 / CCMP2709)</name>
    <name type="common">Picoplanktonic green alga</name>
    <dbReference type="NCBI Taxonomy" id="296587"/>
    <lineage>
        <taxon>Eukaryota</taxon>
        <taxon>Viridiplantae</taxon>
        <taxon>Chlorophyta</taxon>
        <taxon>Mamiellophyceae</taxon>
        <taxon>Mamiellales</taxon>
        <taxon>Mamiellaceae</taxon>
        <taxon>Micromonas</taxon>
    </lineage>
</organism>
<feature type="compositionally biased region" description="Basic and acidic residues" evidence="7">
    <location>
        <begin position="342"/>
        <end position="364"/>
    </location>
</feature>
<sequence length="376" mass="41183">MVPLGWCGAWWRRQYHDPHPGTCHLALCTVQLLFAGMHVTSKPALEFIPPFGFCTLRLVLALPFLWWLALKEGSRRFRSAELLYIPPMAFAIGIAYSFIFVCNQRSGPIATAMVQPLMPISTGAFLAVLGLEPLPPFKVFGMLVATFGTSLALRVYSTNIGPGPLDVFLLVIQASSYGVYIVLLTRALGQIRTAHEIETRALKEASSEQEKPPPGPMLFLFSATLLAEVAIACVGLPGLVTAVNWQDLPVAAYMAVLYAGIASSCFAHGLNSWAVSHVSGVLPTVYSGVQVIWTALLSYVVLGEKITWDQAVGSLLTICGVALVSWVREKERRLLRKEKVEMEETRENEAETERGHGMTPERRQNLARVCRGSSPA</sequence>
<feature type="transmembrane region" description="Helical" evidence="8">
    <location>
        <begin position="250"/>
        <end position="269"/>
    </location>
</feature>
<proteinExistence type="inferred from homology"/>
<keyword evidence="6 8" id="KW-0472">Membrane</keyword>
<evidence type="ECO:0000256" key="7">
    <source>
        <dbReference type="SAM" id="MobiDB-lite"/>
    </source>
</evidence>
<dbReference type="PANTHER" id="PTHR42920:SF15">
    <property type="entry name" value="MEMBRANE PROTEIN"/>
    <property type="match status" value="1"/>
</dbReference>
<dbReference type="OrthoDB" id="498093at2759"/>